<feature type="region of interest" description="Disordered" evidence="1">
    <location>
        <begin position="1"/>
        <end position="35"/>
    </location>
</feature>
<dbReference type="EMBL" id="CP133612">
    <property type="protein sequence ID" value="WMV09573.1"/>
    <property type="molecule type" value="Genomic_DNA"/>
</dbReference>
<feature type="region of interest" description="Disordered" evidence="1">
    <location>
        <begin position="68"/>
        <end position="116"/>
    </location>
</feature>
<reference evidence="2" key="1">
    <citation type="submission" date="2023-08" db="EMBL/GenBank/DDBJ databases">
        <title>A de novo genome assembly of Solanum verrucosum Schlechtendal, a Mexican diploid species geographically isolated from the other diploid A-genome species in potato relatives.</title>
        <authorList>
            <person name="Hosaka K."/>
        </authorList>
    </citation>
    <scope>NUCLEOTIDE SEQUENCE</scope>
    <source>
        <tissue evidence="2">Young leaves</tissue>
    </source>
</reference>
<proteinExistence type="predicted"/>
<accession>A0AAF0PRI5</accession>
<keyword evidence="3" id="KW-1185">Reference proteome</keyword>
<name>A0AAF0PRI5_SOLVR</name>
<gene>
    <name evidence="2" type="ORF">MTR67_002958</name>
</gene>
<evidence type="ECO:0000313" key="3">
    <source>
        <dbReference type="Proteomes" id="UP001234989"/>
    </source>
</evidence>
<protein>
    <submittedName>
        <fullName evidence="2">Uncharacterized protein</fullName>
    </submittedName>
</protein>
<evidence type="ECO:0000313" key="2">
    <source>
        <dbReference type="EMBL" id="WMV09573.1"/>
    </source>
</evidence>
<feature type="compositionally biased region" description="Acidic residues" evidence="1">
    <location>
        <begin position="100"/>
        <end position="116"/>
    </location>
</feature>
<dbReference type="AlphaFoldDB" id="A0AAF0PRI5"/>
<organism evidence="2 3">
    <name type="scientific">Solanum verrucosum</name>
    <dbReference type="NCBI Taxonomy" id="315347"/>
    <lineage>
        <taxon>Eukaryota</taxon>
        <taxon>Viridiplantae</taxon>
        <taxon>Streptophyta</taxon>
        <taxon>Embryophyta</taxon>
        <taxon>Tracheophyta</taxon>
        <taxon>Spermatophyta</taxon>
        <taxon>Magnoliopsida</taxon>
        <taxon>eudicotyledons</taxon>
        <taxon>Gunneridae</taxon>
        <taxon>Pentapetalae</taxon>
        <taxon>asterids</taxon>
        <taxon>lamiids</taxon>
        <taxon>Solanales</taxon>
        <taxon>Solanaceae</taxon>
        <taxon>Solanoideae</taxon>
        <taxon>Solaneae</taxon>
        <taxon>Solanum</taxon>
    </lineage>
</organism>
<dbReference type="Proteomes" id="UP001234989">
    <property type="component" value="Chromosome 1"/>
</dbReference>
<sequence length="116" mass="13042">MLTDCQIGDVQNSRSLAVRPPSPASSSRQPRIPRHHLRLRDLKILARLRARLTKEEQEVILRLLDSTMKQAKQSSKKSSEAEVIPNRNTEASTTIGTTDIDTDISTEESDDESKNM</sequence>
<feature type="compositionally biased region" description="Low complexity" evidence="1">
    <location>
        <begin position="13"/>
        <end position="30"/>
    </location>
</feature>
<evidence type="ECO:0000256" key="1">
    <source>
        <dbReference type="SAM" id="MobiDB-lite"/>
    </source>
</evidence>